<dbReference type="Gene3D" id="3.30.530.20">
    <property type="match status" value="2"/>
</dbReference>
<dbReference type="RefSeq" id="WP_107214793.1">
    <property type="nucleotide sequence ID" value="NZ_KZ686269.1"/>
</dbReference>
<reference evidence="3 4" key="1">
    <citation type="submission" date="2018-03" db="EMBL/GenBank/DDBJ databases">
        <authorList>
            <person name="Keele B.F."/>
        </authorList>
    </citation>
    <scope>NUCLEOTIDE SEQUENCE [LARGE SCALE GENOMIC DNA]</scope>
    <source>
        <strain evidence="3 4">YL28-9</strain>
    </source>
</reference>
<evidence type="ECO:0000259" key="2">
    <source>
        <dbReference type="Pfam" id="PF08327"/>
    </source>
</evidence>
<comment type="similarity">
    <text evidence="1">Belongs to the AHA1 family.</text>
</comment>
<dbReference type="AlphaFoldDB" id="A0A2T3HJB8"/>
<evidence type="ECO:0000313" key="4">
    <source>
        <dbReference type="Proteomes" id="UP000240912"/>
    </source>
</evidence>
<sequence length="280" mass="31494">MNHQVLVFERTYEAPIDKVWSALTNAKHMRQWYFDISEFRPEIGFTFEFTAGPEGGTRYRHICEVTACIPPEKLSYTWRYEGFPGNSEVTFELFAESERETRLKLTHTGIESFPNDDPAFAASSFTEGWNHITGASLRNFVETDVISKQINIEAAAARVWEILVNPNEHWGPVFGSETLVRSDWRPGSNITWTDANGDIGALGIINKFDPPANLELRYYDEVEPKPGDSLGAYTERFELEAGSDGTTVLTIAAGPIEKMHAGAHAKMWDDALRVIKKAAE</sequence>
<accession>A0A2T3HJB8</accession>
<dbReference type="SUPFAM" id="SSF55961">
    <property type="entry name" value="Bet v1-like"/>
    <property type="match status" value="2"/>
</dbReference>
<dbReference type="OrthoDB" id="2355173at2"/>
<dbReference type="InterPro" id="IPR023393">
    <property type="entry name" value="START-like_dom_sf"/>
</dbReference>
<gene>
    <name evidence="3" type="ORF">C7T94_07625</name>
</gene>
<dbReference type="Pfam" id="PF08327">
    <property type="entry name" value="AHSA1"/>
    <property type="match status" value="2"/>
</dbReference>
<comment type="caution">
    <text evidence="3">The sequence shown here is derived from an EMBL/GenBank/DDBJ whole genome shotgun (WGS) entry which is preliminary data.</text>
</comment>
<evidence type="ECO:0000256" key="1">
    <source>
        <dbReference type="ARBA" id="ARBA00006817"/>
    </source>
</evidence>
<feature type="domain" description="Activator of Hsp90 ATPase homologue 1/2-like C-terminal" evidence="2">
    <location>
        <begin position="14"/>
        <end position="141"/>
    </location>
</feature>
<name>A0A2T3HJB8_9SPHI</name>
<feature type="domain" description="Activator of Hsp90 ATPase homologue 1/2-like C-terminal" evidence="2">
    <location>
        <begin position="154"/>
        <end position="279"/>
    </location>
</feature>
<evidence type="ECO:0000313" key="3">
    <source>
        <dbReference type="EMBL" id="PST82534.1"/>
    </source>
</evidence>
<dbReference type="EMBL" id="PYLS01000005">
    <property type="protein sequence ID" value="PST82534.1"/>
    <property type="molecule type" value="Genomic_DNA"/>
</dbReference>
<keyword evidence="4" id="KW-1185">Reference proteome</keyword>
<dbReference type="Proteomes" id="UP000240912">
    <property type="component" value="Unassembled WGS sequence"/>
</dbReference>
<dbReference type="CDD" id="cd07814">
    <property type="entry name" value="SRPBCC_CalC_Aha1-like"/>
    <property type="match status" value="2"/>
</dbReference>
<protein>
    <recommendedName>
        <fullName evidence="2">Activator of Hsp90 ATPase homologue 1/2-like C-terminal domain-containing protein</fullName>
    </recommendedName>
</protein>
<organism evidence="3 4">
    <name type="scientific">Pedobacter yulinensis</name>
    <dbReference type="NCBI Taxonomy" id="2126353"/>
    <lineage>
        <taxon>Bacteria</taxon>
        <taxon>Pseudomonadati</taxon>
        <taxon>Bacteroidota</taxon>
        <taxon>Sphingobacteriia</taxon>
        <taxon>Sphingobacteriales</taxon>
        <taxon>Sphingobacteriaceae</taxon>
        <taxon>Pedobacter</taxon>
    </lineage>
</organism>
<dbReference type="InterPro" id="IPR013538">
    <property type="entry name" value="ASHA1/2-like_C"/>
</dbReference>
<proteinExistence type="inferred from homology"/>